<reference evidence="2 3" key="1">
    <citation type="journal article" date="2021" name="Elife">
        <title>Chloroplast acquisition without the gene transfer in kleptoplastic sea slugs, Plakobranchus ocellatus.</title>
        <authorList>
            <person name="Maeda T."/>
            <person name="Takahashi S."/>
            <person name="Yoshida T."/>
            <person name="Shimamura S."/>
            <person name="Takaki Y."/>
            <person name="Nagai Y."/>
            <person name="Toyoda A."/>
            <person name="Suzuki Y."/>
            <person name="Arimoto A."/>
            <person name="Ishii H."/>
            <person name="Satoh N."/>
            <person name="Nishiyama T."/>
            <person name="Hasebe M."/>
            <person name="Maruyama T."/>
            <person name="Minagawa J."/>
            <person name="Obokata J."/>
            <person name="Shigenobu S."/>
        </authorList>
    </citation>
    <scope>NUCLEOTIDE SEQUENCE [LARGE SCALE GENOMIC DNA]</scope>
</reference>
<evidence type="ECO:0000313" key="3">
    <source>
        <dbReference type="Proteomes" id="UP000735302"/>
    </source>
</evidence>
<dbReference type="Proteomes" id="UP000735302">
    <property type="component" value="Unassembled WGS sequence"/>
</dbReference>
<evidence type="ECO:0000313" key="2">
    <source>
        <dbReference type="EMBL" id="GFN95166.1"/>
    </source>
</evidence>
<name>A0AAV3ZKV5_9GAST</name>
<proteinExistence type="predicted"/>
<feature type="compositionally biased region" description="Acidic residues" evidence="1">
    <location>
        <begin position="25"/>
        <end position="47"/>
    </location>
</feature>
<comment type="caution">
    <text evidence="2">The sequence shown here is derived from an EMBL/GenBank/DDBJ whole genome shotgun (WGS) entry which is preliminary data.</text>
</comment>
<gene>
    <name evidence="2" type="ORF">PoB_002167200</name>
</gene>
<organism evidence="2 3">
    <name type="scientific">Plakobranchus ocellatus</name>
    <dbReference type="NCBI Taxonomy" id="259542"/>
    <lineage>
        <taxon>Eukaryota</taxon>
        <taxon>Metazoa</taxon>
        <taxon>Spiralia</taxon>
        <taxon>Lophotrochozoa</taxon>
        <taxon>Mollusca</taxon>
        <taxon>Gastropoda</taxon>
        <taxon>Heterobranchia</taxon>
        <taxon>Euthyneura</taxon>
        <taxon>Panpulmonata</taxon>
        <taxon>Sacoglossa</taxon>
        <taxon>Placobranchoidea</taxon>
        <taxon>Plakobranchidae</taxon>
        <taxon>Plakobranchus</taxon>
    </lineage>
</organism>
<dbReference type="EMBL" id="BLXT01002484">
    <property type="protein sequence ID" value="GFN95166.1"/>
    <property type="molecule type" value="Genomic_DNA"/>
</dbReference>
<sequence>MIANVCFSRAEEEEKEEEEKKEKEKEEEEKEEEEKKEEEEEEEEGEEDRTMQMEAKLHTIVSFPFELEKNREWQEEIFFSQIF</sequence>
<keyword evidence="3" id="KW-1185">Reference proteome</keyword>
<accession>A0AAV3ZKV5</accession>
<protein>
    <submittedName>
        <fullName evidence="2">Uncharacterized protein</fullName>
    </submittedName>
</protein>
<feature type="region of interest" description="Disordered" evidence="1">
    <location>
        <begin position="1"/>
        <end position="51"/>
    </location>
</feature>
<dbReference type="AlphaFoldDB" id="A0AAV3ZKV5"/>
<evidence type="ECO:0000256" key="1">
    <source>
        <dbReference type="SAM" id="MobiDB-lite"/>
    </source>
</evidence>